<dbReference type="Gene3D" id="2.30.30.40">
    <property type="entry name" value="SH3 Domains"/>
    <property type="match status" value="4"/>
</dbReference>
<dbReference type="Pfam" id="PF08239">
    <property type="entry name" value="SH3_3"/>
    <property type="match status" value="3"/>
</dbReference>
<gene>
    <name evidence="4" type="ORF">IAB73_06660</name>
</gene>
<dbReference type="EMBL" id="DVFJ01000021">
    <property type="protein sequence ID" value="HIQ71867.1"/>
    <property type="molecule type" value="Genomic_DNA"/>
</dbReference>
<feature type="domain" description="SH3b" evidence="3">
    <location>
        <begin position="27"/>
        <end position="95"/>
    </location>
</feature>
<dbReference type="InterPro" id="IPR052354">
    <property type="entry name" value="Cell_Wall_Dynamics_Protein"/>
</dbReference>
<comment type="caution">
    <text evidence="4">The sequence shown here is derived from an EMBL/GenBank/DDBJ whole genome shotgun (WGS) entry which is preliminary data.</text>
</comment>
<feature type="domain" description="SH3b" evidence="3">
    <location>
        <begin position="266"/>
        <end position="331"/>
    </location>
</feature>
<dbReference type="AlphaFoldDB" id="A0A9D0Z9U2"/>
<dbReference type="Proteomes" id="UP000886887">
    <property type="component" value="Unassembled WGS sequence"/>
</dbReference>
<evidence type="ECO:0000313" key="5">
    <source>
        <dbReference type="Proteomes" id="UP000886887"/>
    </source>
</evidence>
<dbReference type="PANTHER" id="PTHR34408">
    <property type="entry name" value="FAMILY PROTEIN, PUTATIVE-RELATED"/>
    <property type="match status" value="1"/>
</dbReference>
<evidence type="ECO:0000313" key="4">
    <source>
        <dbReference type="EMBL" id="HIQ71867.1"/>
    </source>
</evidence>
<protein>
    <submittedName>
        <fullName evidence="4">SH3 domain-containing protein</fullName>
    </submittedName>
</protein>
<dbReference type="InterPro" id="IPR003646">
    <property type="entry name" value="SH3-like_bac-type"/>
</dbReference>
<accession>A0A9D0Z9U2</accession>
<organism evidence="4 5">
    <name type="scientific">Candidatus Onthenecus intestinigallinarum</name>
    <dbReference type="NCBI Taxonomy" id="2840875"/>
    <lineage>
        <taxon>Bacteria</taxon>
        <taxon>Bacillati</taxon>
        <taxon>Bacillota</taxon>
        <taxon>Clostridia</taxon>
        <taxon>Eubacteriales</taxon>
        <taxon>Candidatus Onthenecus</taxon>
    </lineage>
</organism>
<sequence length="487" mass="52217">MKRKNAAALLCALLLCCLALTAQAGATEVGVVVNDVPTNRLHLRTLPSTDADSLGKYYTGVEVEVLDASNFGDWAKVRVRGVEGFMLKTFLHIGTDLNVAPAMPEGIVNNPNPADRLNLRQWPTERSESLGKYYNGTKVTVLGIRDNWYHVDVGGQSGFMRAEYLYVEGIDDGSGSTGGSTGGSVTGYATVNNPDPADRLHLRTQPSTDAPSLGKYYNGVAVRVLGQRGDWTHVEAEGVEGWMLSRYLSFPTSAVGSDVPSAIPIAYVNNPRPTDRLNLRQAADEDADSLGKYYNNTRLEVLGVCDGWYHVRVLEDGRTGYMAAAYVTLADLPYMAYGAYAVPGDLPVGYYLVTGQSASVALTYADGHTLSLNGATVADSYVIYLTTGMHVRVNDGTALEHILARPYVSDKTAMAFAGMALLRIGTDYPTGAAIVRPAPGCVAGAYTLYDAASGQELESGKVEGEIAFDLREGTNLRLYDCVISTNG</sequence>
<evidence type="ECO:0000259" key="3">
    <source>
        <dbReference type="SMART" id="SM00287"/>
    </source>
</evidence>
<reference evidence="4" key="1">
    <citation type="submission" date="2020-10" db="EMBL/GenBank/DDBJ databases">
        <authorList>
            <person name="Gilroy R."/>
        </authorList>
    </citation>
    <scope>NUCLEOTIDE SEQUENCE</scope>
    <source>
        <strain evidence="4">ChiSxjej2B14-6234</strain>
    </source>
</reference>
<dbReference type="PANTHER" id="PTHR34408:SF1">
    <property type="entry name" value="GLYCOSYL HYDROLASE FAMILY 19 DOMAIN-CONTAINING PROTEIN HI_1415"/>
    <property type="match status" value="1"/>
</dbReference>
<evidence type="ECO:0000256" key="1">
    <source>
        <dbReference type="SAM" id="MobiDB-lite"/>
    </source>
</evidence>
<evidence type="ECO:0000256" key="2">
    <source>
        <dbReference type="SAM" id="SignalP"/>
    </source>
</evidence>
<name>A0A9D0Z9U2_9FIRM</name>
<reference evidence="4" key="2">
    <citation type="journal article" date="2021" name="PeerJ">
        <title>Extensive microbial diversity within the chicken gut microbiome revealed by metagenomics and culture.</title>
        <authorList>
            <person name="Gilroy R."/>
            <person name="Ravi A."/>
            <person name="Getino M."/>
            <person name="Pursley I."/>
            <person name="Horton D.L."/>
            <person name="Alikhan N.F."/>
            <person name="Baker D."/>
            <person name="Gharbi K."/>
            <person name="Hall N."/>
            <person name="Watson M."/>
            <person name="Adriaenssens E.M."/>
            <person name="Foster-Nyarko E."/>
            <person name="Jarju S."/>
            <person name="Secka A."/>
            <person name="Antonio M."/>
            <person name="Oren A."/>
            <person name="Chaudhuri R.R."/>
            <person name="La Ragione R."/>
            <person name="Hildebrand F."/>
            <person name="Pallen M.J."/>
        </authorList>
    </citation>
    <scope>NUCLEOTIDE SEQUENCE</scope>
    <source>
        <strain evidence="4">ChiSxjej2B14-6234</strain>
    </source>
</reference>
<keyword evidence="2" id="KW-0732">Signal</keyword>
<feature type="region of interest" description="Disordered" evidence="1">
    <location>
        <begin position="175"/>
        <end position="197"/>
    </location>
</feature>
<proteinExistence type="predicted"/>
<feature type="signal peptide" evidence="2">
    <location>
        <begin position="1"/>
        <end position="24"/>
    </location>
</feature>
<feature type="domain" description="SH3b" evidence="3">
    <location>
        <begin position="180"/>
        <end position="251"/>
    </location>
</feature>
<feature type="chain" id="PRO_5038756971" evidence="2">
    <location>
        <begin position="25"/>
        <end position="487"/>
    </location>
</feature>
<feature type="compositionally biased region" description="Gly residues" evidence="1">
    <location>
        <begin position="175"/>
        <end position="185"/>
    </location>
</feature>
<feature type="domain" description="SH3b" evidence="3">
    <location>
        <begin position="104"/>
        <end position="169"/>
    </location>
</feature>
<dbReference type="SMART" id="SM00287">
    <property type="entry name" value="SH3b"/>
    <property type="match status" value="4"/>
</dbReference>